<dbReference type="GO" id="GO:0005524">
    <property type="term" value="F:ATP binding"/>
    <property type="evidence" value="ECO:0007669"/>
    <property type="project" value="UniProtKB-KW"/>
</dbReference>
<evidence type="ECO:0000256" key="7">
    <source>
        <dbReference type="ARBA" id="ARBA00022679"/>
    </source>
</evidence>
<evidence type="ECO:0000259" key="19">
    <source>
        <dbReference type="Pfam" id="PF13807"/>
    </source>
</evidence>
<evidence type="ECO:0000256" key="12">
    <source>
        <dbReference type="ARBA" id="ARBA00022989"/>
    </source>
</evidence>
<comment type="similarity">
    <text evidence="2">Belongs to the CpsD/CapB family.</text>
</comment>
<reference evidence="20" key="1">
    <citation type="submission" date="2020-01" db="EMBL/GenBank/DDBJ databases">
        <authorList>
            <person name="Meier V. D."/>
            <person name="Meier V D."/>
        </authorList>
    </citation>
    <scope>NUCLEOTIDE SEQUENCE</scope>
    <source>
        <strain evidence="20">HLG_WM_MAG_05</strain>
    </source>
</reference>
<evidence type="ECO:0000256" key="9">
    <source>
        <dbReference type="ARBA" id="ARBA00022741"/>
    </source>
</evidence>
<dbReference type="InterPro" id="IPR027417">
    <property type="entry name" value="P-loop_NTPase"/>
</dbReference>
<feature type="domain" description="Polysaccharide chain length determinant N-terminal" evidence="17">
    <location>
        <begin position="16"/>
        <end position="73"/>
    </location>
</feature>
<dbReference type="AlphaFoldDB" id="A0A6S6T2R9"/>
<evidence type="ECO:0000259" key="18">
    <source>
        <dbReference type="Pfam" id="PF13614"/>
    </source>
</evidence>
<organism evidence="20">
    <name type="scientific">uncultured Sulfurovum sp</name>
    <dbReference type="NCBI Taxonomy" id="269237"/>
    <lineage>
        <taxon>Bacteria</taxon>
        <taxon>Pseudomonadati</taxon>
        <taxon>Campylobacterota</taxon>
        <taxon>Epsilonproteobacteria</taxon>
        <taxon>Campylobacterales</taxon>
        <taxon>Sulfurovaceae</taxon>
        <taxon>Sulfurovum</taxon>
        <taxon>environmental samples</taxon>
    </lineage>
</organism>
<dbReference type="NCBIfam" id="TIGR01007">
    <property type="entry name" value="eps_fam"/>
    <property type="match status" value="1"/>
</dbReference>
<gene>
    <name evidence="20" type="ORF">HELGO_WM4765</name>
</gene>
<evidence type="ECO:0000259" key="17">
    <source>
        <dbReference type="Pfam" id="PF02706"/>
    </source>
</evidence>
<dbReference type="InterPro" id="IPR005702">
    <property type="entry name" value="Wzc-like_C"/>
</dbReference>
<evidence type="ECO:0000313" key="20">
    <source>
        <dbReference type="EMBL" id="CAA6817411.1"/>
    </source>
</evidence>
<dbReference type="InterPro" id="IPR003856">
    <property type="entry name" value="LPS_length_determ_N"/>
</dbReference>
<keyword evidence="8 16" id="KW-0812">Transmembrane</keyword>
<evidence type="ECO:0000256" key="4">
    <source>
        <dbReference type="ARBA" id="ARBA00011903"/>
    </source>
</evidence>
<dbReference type="Gene3D" id="3.40.50.300">
    <property type="entry name" value="P-loop containing nucleotide triphosphate hydrolases"/>
    <property type="match status" value="1"/>
</dbReference>
<dbReference type="InterPro" id="IPR032807">
    <property type="entry name" value="GNVR"/>
</dbReference>
<keyword evidence="6" id="KW-0997">Cell inner membrane</keyword>
<keyword evidence="10 20" id="KW-0418">Kinase</keyword>
<accession>A0A6S6T2R9</accession>
<dbReference type="Pfam" id="PF13807">
    <property type="entry name" value="GNVR"/>
    <property type="match status" value="1"/>
</dbReference>
<feature type="transmembrane region" description="Helical" evidence="16">
    <location>
        <begin position="27"/>
        <end position="48"/>
    </location>
</feature>
<keyword evidence="14" id="KW-0829">Tyrosine-protein kinase</keyword>
<evidence type="ECO:0000256" key="3">
    <source>
        <dbReference type="ARBA" id="ARBA00008883"/>
    </source>
</evidence>
<dbReference type="EC" id="2.7.10.2" evidence="4"/>
<dbReference type="EMBL" id="CACVAU010000052">
    <property type="protein sequence ID" value="CAA6817411.1"/>
    <property type="molecule type" value="Genomic_DNA"/>
</dbReference>
<comment type="similarity">
    <text evidence="3">Belongs to the etk/wzc family.</text>
</comment>
<evidence type="ECO:0000256" key="6">
    <source>
        <dbReference type="ARBA" id="ARBA00022519"/>
    </source>
</evidence>
<evidence type="ECO:0000256" key="8">
    <source>
        <dbReference type="ARBA" id="ARBA00022692"/>
    </source>
</evidence>
<dbReference type="GO" id="GO:0005886">
    <property type="term" value="C:plasma membrane"/>
    <property type="evidence" value="ECO:0007669"/>
    <property type="project" value="UniProtKB-SubCell"/>
</dbReference>
<keyword evidence="9" id="KW-0547">Nucleotide-binding</keyword>
<dbReference type="Pfam" id="PF13614">
    <property type="entry name" value="AAA_31"/>
    <property type="match status" value="1"/>
</dbReference>
<dbReference type="PANTHER" id="PTHR32309">
    <property type="entry name" value="TYROSINE-PROTEIN KINASE"/>
    <property type="match status" value="1"/>
</dbReference>
<evidence type="ECO:0000256" key="2">
    <source>
        <dbReference type="ARBA" id="ARBA00007316"/>
    </source>
</evidence>
<evidence type="ECO:0000256" key="10">
    <source>
        <dbReference type="ARBA" id="ARBA00022777"/>
    </source>
</evidence>
<keyword evidence="7" id="KW-0808">Transferase</keyword>
<dbReference type="CDD" id="cd05387">
    <property type="entry name" value="BY-kinase"/>
    <property type="match status" value="1"/>
</dbReference>
<evidence type="ECO:0000256" key="1">
    <source>
        <dbReference type="ARBA" id="ARBA00004429"/>
    </source>
</evidence>
<keyword evidence="5" id="KW-1003">Cell membrane</keyword>
<name>A0A6S6T2R9_9BACT</name>
<comment type="subcellular location">
    <subcellularLocation>
        <location evidence="1">Cell inner membrane</location>
        <topology evidence="1">Multi-pass membrane protein</topology>
    </subcellularLocation>
</comment>
<evidence type="ECO:0000256" key="11">
    <source>
        <dbReference type="ARBA" id="ARBA00022840"/>
    </source>
</evidence>
<feature type="domain" description="AAA" evidence="18">
    <location>
        <begin position="564"/>
        <end position="693"/>
    </location>
</feature>
<dbReference type="GO" id="GO:0004715">
    <property type="term" value="F:non-membrane spanning protein tyrosine kinase activity"/>
    <property type="evidence" value="ECO:0007669"/>
    <property type="project" value="UniProtKB-EC"/>
</dbReference>
<protein>
    <recommendedName>
        <fullName evidence="4">non-specific protein-tyrosine kinase</fullName>
        <ecNumber evidence="4">2.7.10.2</ecNumber>
    </recommendedName>
</protein>
<dbReference type="InterPro" id="IPR025669">
    <property type="entry name" value="AAA_dom"/>
</dbReference>
<sequence>MQTTQIPSSNPENYIVELFKTILPYKWSILFITLISIIMANLYLYFIAPTYESRAIIKIKINNDVQATDLLRDSLNNTNTVGIKQEILSLKTYKINRKVLEEIDFSIQYFQKENYKMVELYDSSPLNLKLNKESDFEVIKQVVTVTSKKNGFTLSTKELGESIIYPFNTQIQTPYFSGSLIQKKPFLKPIQIVLNGNSRSIYESIIRKKLFVKQIDPDANLIQISFQDTIPKRANAYVNALVKIYMTQNFQKKDQTNSKVLSFLDLQLNNIKEKLEKSEDGLEQYKTLNNVEPTVQVKDSFDKLSAIDLDLSELTLKEKLAKNLIRFVQNNQNLDAIGPTLLEFNDATTIKFINSLEELQQQEDELALEFTDRYPKLINIRKRIQRIKSKILLNVKNLRSTLISKRVNLEKRKKKYEKILKELPQKEKKLISFQRDYEVNSKMYSYLLEKKSENELLKVASISDYEIIDQAYTSSRPIKPKRLIFLIAMSIIGFIFAIFISLLRALLLDKIAKHRDIELLTKLPIYGIIPLYHNVMFSTIKLKEAYHKLATNLQFSKKEAIGSIILLSSKTQGEGKTTTVVNLAGVFQNSQYKTIVIDLNMRTPTLHNHFGIEQQYSGMSTYLSQRDNIGNIIFSTNYQNLDIIPSGPIPPNPSQLVFSNRLNELLEILKNKYDYIIIDTSAYDTAIETLYLMKFTSINLVVLKEKVSKKSSIIELEQIIQEKNLVNMGLVLKSIIKDEKQQDNDLLTHNFISKKDERVPQTPIQLSL</sequence>
<evidence type="ECO:0000256" key="16">
    <source>
        <dbReference type="SAM" id="Phobius"/>
    </source>
</evidence>
<dbReference type="PANTHER" id="PTHR32309:SF13">
    <property type="entry name" value="FERRIC ENTEROBACTIN TRANSPORT PROTEIN FEPE"/>
    <property type="match status" value="1"/>
</dbReference>
<feature type="transmembrane region" description="Helical" evidence="16">
    <location>
        <begin position="483"/>
        <end position="503"/>
    </location>
</feature>
<dbReference type="InterPro" id="IPR050445">
    <property type="entry name" value="Bact_polysacc_biosynth/exp"/>
</dbReference>
<proteinExistence type="inferred from homology"/>
<keyword evidence="13 16" id="KW-0472">Membrane</keyword>
<evidence type="ECO:0000256" key="14">
    <source>
        <dbReference type="ARBA" id="ARBA00023137"/>
    </source>
</evidence>
<evidence type="ECO:0000256" key="15">
    <source>
        <dbReference type="ARBA" id="ARBA00051245"/>
    </source>
</evidence>
<comment type="catalytic activity">
    <reaction evidence="15">
        <text>L-tyrosyl-[protein] + ATP = O-phospho-L-tyrosyl-[protein] + ADP + H(+)</text>
        <dbReference type="Rhea" id="RHEA:10596"/>
        <dbReference type="Rhea" id="RHEA-COMP:10136"/>
        <dbReference type="Rhea" id="RHEA-COMP:20101"/>
        <dbReference type="ChEBI" id="CHEBI:15378"/>
        <dbReference type="ChEBI" id="CHEBI:30616"/>
        <dbReference type="ChEBI" id="CHEBI:46858"/>
        <dbReference type="ChEBI" id="CHEBI:61978"/>
        <dbReference type="ChEBI" id="CHEBI:456216"/>
        <dbReference type="EC" id="2.7.10.2"/>
    </reaction>
</comment>
<keyword evidence="12 16" id="KW-1133">Transmembrane helix</keyword>
<dbReference type="SUPFAM" id="SSF52540">
    <property type="entry name" value="P-loop containing nucleoside triphosphate hydrolases"/>
    <property type="match status" value="1"/>
</dbReference>
<feature type="domain" description="Tyrosine-protein kinase G-rich" evidence="19">
    <location>
        <begin position="427"/>
        <end position="505"/>
    </location>
</feature>
<keyword evidence="11" id="KW-0067">ATP-binding</keyword>
<evidence type="ECO:0000256" key="5">
    <source>
        <dbReference type="ARBA" id="ARBA00022475"/>
    </source>
</evidence>
<dbReference type="Pfam" id="PF02706">
    <property type="entry name" value="Wzz"/>
    <property type="match status" value="1"/>
</dbReference>
<evidence type="ECO:0000256" key="13">
    <source>
        <dbReference type="ARBA" id="ARBA00023136"/>
    </source>
</evidence>